<sequence length="192" mass="21585">MIFNSSSEDEQMSNDGQSLPSPQTPLQPNEDMEAWSDSGQNRGINHEGSIELSPIYAGTDAFQGEILSISDAEEAEPRKQSPQPAIFEPLEFFEEKPPLELPTKTRLKIKIKRLKLVGEWRWMDGKGDNCGICRTSFETCCVDCRFPGDDCPLALGSCTHAFHMHCIVKWTNTQNGQKSVCPLCRQEWKFAS</sequence>
<accession>A0ACB1B464</accession>
<keyword evidence="2" id="KW-1185">Reference proteome</keyword>
<organism evidence="1 2">
    <name type="scientific">Meloidogyne enterolobii</name>
    <name type="common">Root-knot nematode worm</name>
    <name type="synonym">Meloidogyne mayaguensis</name>
    <dbReference type="NCBI Taxonomy" id="390850"/>
    <lineage>
        <taxon>Eukaryota</taxon>
        <taxon>Metazoa</taxon>
        <taxon>Ecdysozoa</taxon>
        <taxon>Nematoda</taxon>
        <taxon>Chromadorea</taxon>
        <taxon>Rhabditida</taxon>
        <taxon>Tylenchina</taxon>
        <taxon>Tylenchomorpha</taxon>
        <taxon>Tylenchoidea</taxon>
        <taxon>Meloidogynidae</taxon>
        <taxon>Meloidogyninae</taxon>
        <taxon>Meloidogyne</taxon>
    </lineage>
</organism>
<evidence type="ECO:0000313" key="1">
    <source>
        <dbReference type="EMBL" id="CAK5122416.1"/>
    </source>
</evidence>
<comment type="caution">
    <text evidence="1">The sequence shown here is derived from an EMBL/GenBank/DDBJ whole genome shotgun (WGS) entry which is preliminary data.</text>
</comment>
<name>A0ACB1B464_MELEN</name>
<reference evidence="1" key="1">
    <citation type="submission" date="2023-11" db="EMBL/GenBank/DDBJ databases">
        <authorList>
            <person name="Poullet M."/>
        </authorList>
    </citation>
    <scope>NUCLEOTIDE SEQUENCE</scope>
    <source>
        <strain evidence="1">E1834</strain>
    </source>
</reference>
<proteinExistence type="predicted"/>
<protein>
    <submittedName>
        <fullName evidence="1">Uncharacterized protein</fullName>
    </submittedName>
</protein>
<gene>
    <name evidence="1" type="ORF">MENTE1834_LOCUS47253</name>
</gene>
<dbReference type="EMBL" id="CAVMJV010000187">
    <property type="protein sequence ID" value="CAK5122416.1"/>
    <property type="molecule type" value="Genomic_DNA"/>
</dbReference>
<evidence type="ECO:0000313" key="2">
    <source>
        <dbReference type="Proteomes" id="UP001497535"/>
    </source>
</evidence>
<dbReference type="Proteomes" id="UP001497535">
    <property type="component" value="Unassembled WGS sequence"/>
</dbReference>